<feature type="region of interest" description="Disordered" evidence="1">
    <location>
        <begin position="1"/>
        <end position="23"/>
    </location>
</feature>
<dbReference type="OrthoDB" id="2287604at2"/>
<evidence type="ECO:0000256" key="1">
    <source>
        <dbReference type="SAM" id="MobiDB-lite"/>
    </source>
</evidence>
<dbReference type="CDD" id="cd02440">
    <property type="entry name" value="AdoMet_MTases"/>
    <property type="match status" value="1"/>
</dbReference>
<name>A0A0R1JT88_9LACO</name>
<protein>
    <submittedName>
        <fullName evidence="3">SAM-dependent methyltransferase</fullName>
    </submittedName>
</protein>
<dbReference type="GO" id="GO:0008168">
    <property type="term" value="F:methyltransferase activity"/>
    <property type="evidence" value="ECO:0007669"/>
    <property type="project" value="UniProtKB-KW"/>
</dbReference>
<keyword evidence="3" id="KW-0808">Transferase</keyword>
<sequence length="197" mass="21095">MDEPYPTMKPDTAHPLPTNTGNRQPLWQAIAKKAPELRGKRVLALRAGDGWFCRYAVNHGAVAVLGVDADGEAVSAARATASSDRLRYRIMPDNQLKLLTGPYDVIAATFDTNADDVAGIVSLLGKRLRPGGTLLATLSSPVVPASADTHLAFTQLIPAALTLQALDQIADPRLPSQSVHFFLSATAGEPSKPRRRH</sequence>
<evidence type="ECO:0000313" key="3">
    <source>
        <dbReference type="EMBL" id="KRK70938.1"/>
    </source>
</evidence>
<accession>A0A0R1JT88</accession>
<dbReference type="InterPro" id="IPR029063">
    <property type="entry name" value="SAM-dependent_MTases_sf"/>
</dbReference>
<evidence type="ECO:0000313" key="4">
    <source>
        <dbReference type="Proteomes" id="UP000051804"/>
    </source>
</evidence>
<keyword evidence="4" id="KW-1185">Reference proteome</keyword>
<dbReference type="STRING" id="1291734.FD02_GL000119"/>
<reference evidence="3 4" key="1">
    <citation type="journal article" date="2015" name="Genome Announc.">
        <title>Expanding the biotechnology potential of lactobacilli through comparative genomics of 213 strains and associated genera.</title>
        <authorList>
            <person name="Sun Z."/>
            <person name="Harris H.M."/>
            <person name="McCann A."/>
            <person name="Guo C."/>
            <person name="Argimon S."/>
            <person name="Zhang W."/>
            <person name="Yang X."/>
            <person name="Jeffery I.B."/>
            <person name="Cooney J.C."/>
            <person name="Kagawa T.F."/>
            <person name="Liu W."/>
            <person name="Song Y."/>
            <person name="Salvetti E."/>
            <person name="Wrobel A."/>
            <person name="Rasinkangas P."/>
            <person name="Parkhill J."/>
            <person name="Rea M.C."/>
            <person name="O'Sullivan O."/>
            <person name="Ritari J."/>
            <person name="Douillard F.P."/>
            <person name="Paul Ross R."/>
            <person name="Yang R."/>
            <person name="Briner A.E."/>
            <person name="Felis G.E."/>
            <person name="de Vos W.M."/>
            <person name="Barrangou R."/>
            <person name="Klaenhammer T.R."/>
            <person name="Caufield P.W."/>
            <person name="Cui Y."/>
            <person name="Zhang H."/>
            <person name="O'Toole P.W."/>
        </authorList>
    </citation>
    <scope>NUCLEOTIDE SEQUENCE [LARGE SCALE GENOMIC DNA]</scope>
    <source>
        <strain evidence="3 4">JCM 17158</strain>
    </source>
</reference>
<dbReference type="GO" id="GO:0032259">
    <property type="term" value="P:methylation"/>
    <property type="evidence" value="ECO:0007669"/>
    <property type="project" value="UniProtKB-KW"/>
</dbReference>
<dbReference type="Gene3D" id="3.40.50.150">
    <property type="entry name" value="Vaccinia Virus protein VP39"/>
    <property type="match status" value="1"/>
</dbReference>
<dbReference type="PATRIC" id="fig|1291734.4.peg.127"/>
<keyword evidence="3" id="KW-0489">Methyltransferase</keyword>
<dbReference type="Pfam" id="PF13649">
    <property type="entry name" value="Methyltransf_25"/>
    <property type="match status" value="1"/>
</dbReference>
<comment type="caution">
    <text evidence="3">The sequence shown here is derived from an EMBL/GenBank/DDBJ whole genome shotgun (WGS) entry which is preliminary data.</text>
</comment>
<dbReference type="InterPro" id="IPR041698">
    <property type="entry name" value="Methyltransf_25"/>
</dbReference>
<dbReference type="EMBL" id="AZDJ01000030">
    <property type="protein sequence ID" value="KRK70938.1"/>
    <property type="molecule type" value="Genomic_DNA"/>
</dbReference>
<evidence type="ECO:0000259" key="2">
    <source>
        <dbReference type="Pfam" id="PF13649"/>
    </source>
</evidence>
<gene>
    <name evidence="3" type="ORF">FD02_GL000119</name>
</gene>
<dbReference type="Proteomes" id="UP000051804">
    <property type="component" value="Unassembled WGS sequence"/>
</dbReference>
<dbReference type="SUPFAM" id="SSF53335">
    <property type="entry name" value="S-adenosyl-L-methionine-dependent methyltransferases"/>
    <property type="match status" value="1"/>
</dbReference>
<organism evidence="3 4">
    <name type="scientific">Lacticaseibacillus nasuensis JCM 17158</name>
    <dbReference type="NCBI Taxonomy" id="1291734"/>
    <lineage>
        <taxon>Bacteria</taxon>
        <taxon>Bacillati</taxon>
        <taxon>Bacillota</taxon>
        <taxon>Bacilli</taxon>
        <taxon>Lactobacillales</taxon>
        <taxon>Lactobacillaceae</taxon>
        <taxon>Lacticaseibacillus</taxon>
    </lineage>
</organism>
<proteinExistence type="predicted"/>
<dbReference type="AlphaFoldDB" id="A0A0R1JT88"/>
<feature type="domain" description="Methyltransferase" evidence="2">
    <location>
        <begin position="42"/>
        <end position="132"/>
    </location>
</feature>